<dbReference type="RefSeq" id="WP_301721044.1">
    <property type="nucleotide sequence ID" value="NZ_JAGGJB010000006.1"/>
</dbReference>
<keyword evidence="4" id="KW-1185">Reference proteome</keyword>
<evidence type="ECO:0000313" key="3">
    <source>
        <dbReference type="EMBL" id="MDN7130231.1"/>
    </source>
</evidence>
<evidence type="ECO:0000313" key="2">
    <source>
        <dbReference type="EMBL" id="MDN7125473.1"/>
    </source>
</evidence>
<dbReference type="AlphaFoldDB" id="A0AAW7R019"/>
<dbReference type="EC" id="6.5.1.1" evidence="2"/>
<dbReference type="EMBL" id="JAGGJB010000006">
    <property type="protein sequence ID" value="MDN7125473.1"/>
    <property type="molecule type" value="Genomic_DNA"/>
</dbReference>
<reference evidence="4 5" key="1">
    <citation type="submission" date="2021-03" db="EMBL/GenBank/DDBJ databases">
        <title>Pseudidiomarina terrestris, a new bacterium isolated from saline soil.</title>
        <authorList>
            <person name="Galisteo C."/>
            <person name="De La Haba R."/>
            <person name="Sanchez-Porro C."/>
            <person name="Ventosa A."/>
        </authorList>
    </citation>
    <scope>NUCLEOTIDE SEQUENCE [LARGE SCALE GENOMIC DNA]</scope>
    <source>
        <strain evidence="2 5">1APP75-32.1</strain>
        <strain evidence="4">1APR75-15</strain>
        <strain evidence="3">1ASR75-15</strain>
    </source>
</reference>
<dbReference type="Gene3D" id="3.90.920.10">
    <property type="entry name" value="DNA primase, PRIM domain"/>
    <property type="match status" value="1"/>
</dbReference>
<dbReference type="Pfam" id="PF21686">
    <property type="entry name" value="LigD_Prim-Pol"/>
    <property type="match status" value="1"/>
</dbReference>
<sequence length="307" mass="34709">MKVDGHQIDLSKRDKMFFPDAGLSKGDLIDYYEKVADIMVPHMQHYGVSMERFPDGVQGDSFFNKDTPDYFPDWITRVAIEKREGGQFHAPVVDSAAALIYLANQAVITPHLYLARTDDLEHPDKLVFDLDPPSTGDPAAALRQASLRVRELMAEVDMQTWIQTSGANGFHLIVPLDRSADFEQVREFAKDCARVLVNRHPDDYTLEQRKDKRDGKIFLDMLRNAYGATSVAPYAVRAQPTASVATPIEWQELEDGAGPQSWTIETIPHRLAQKNDPWQGMMRHSYKLGSHEQKLRELLAAEGVDDD</sequence>
<protein>
    <submittedName>
        <fullName evidence="2">Non-homologous end-joining DNA ligase</fullName>
        <ecNumber evidence="2">6.5.1.1</ecNumber>
    </submittedName>
</protein>
<comment type="caution">
    <text evidence="2">The sequence shown here is derived from an EMBL/GenBank/DDBJ whole genome shotgun (WGS) entry which is preliminary data.</text>
</comment>
<dbReference type="PANTHER" id="PTHR42705:SF2">
    <property type="entry name" value="BIFUNCTIONAL NON-HOMOLOGOUS END JOINING PROTEIN LIGD"/>
    <property type="match status" value="1"/>
</dbReference>
<dbReference type="PANTHER" id="PTHR42705">
    <property type="entry name" value="BIFUNCTIONAL NON-HOMOLOGOUS END JOINING PROTEIN LIGD"/>
    <property type="match status" value="1"/>
</dbReference>
<evidence type="ECO:0000313" key="4">
    <source>
        <dbReference type="Proteomes" id="UP001169491"/>
    </source>
</evidence>
<dbReference type="EMBL" id="JAGGJC010000004">
    <property type="protein sequence ID" value="MDN7130231.1"/>
    <property type="molecule type" value="Genomic_DNA"/>
</dbReference>
<gene>
    <name evidence="2" type="primary">ligD</name>
    <name evidence="2" type="ORF">J6I90_11315</name>
    <name evidence="3" type="ORF">J6I92_10130</name>
</gene>
<evidence type="ECO:0000313" key="5">
    <source>
        <dbReference type="Proteomes" id="UP001169492"/>
    </source>
</evidence>
<feature type="domain" description="DNA ligase D polymerase" evidence="1">
    <location>
        <begin position="25"/>
        <end position="278"/>
    </location>
</feature>
<evidence type="ECO:0000259" key="1">
    <source>
        <dbReference type="Pfam" id="PF21686"/>
    </source>
</evidence>
<accession>A0AAW7R019</accession>
<keyword evidence="2" id="KW-0436">Ligase</keyword>
<dbReference type="InterPro" id="IPR052171">
    <property type="entry name" value="NHEJ_LigD"/>
</dbReference>
<proteinExistence type="predicted"/>
<dbReference type="Proteomes" id="UP001169491">
    <property type="component" value="Unassembled WGS sequence"/>
</dbReference>
<organism evidence="2 5">
    <name type="scientific">Pseudidiomarina terrestris</name>
    <dbReference type="NCBI Taxonomy" id="2820060"/>
    <lineage>
        <taxon>Bacteria</taxon>
        <taxon>Pseudomonadati</taxon>
        <taxon>Pseudomonadota</taxon>
        <taxon>Gammaproteobacteria</taxon>
        <taxon>Alteromonadales</taxon>
        <taxon>Idiomarinaceae</taxon>
        <taxon>Pseudidiomarina</taxon>
    </lineage>
</organism>
<dbReference type="GO" id="GO:0003910">
    <property type="term" value="F:DNA ligase (ATP) activity"/>
    <property type="evidence" value="ECO:0007669"/>
    <property type="project" value="UniProtKB-EC"/>
</dbReference>
<dbReference type="Proteomes" id="UP001169492">
    <property type="component" value="Unassembled WGS sequence"/>
</dbReference>
<dbReference type="NCBIfam" id="TIGR02778">
    <property type="entry name" value="ligD_pol"/>
    <property type="match status" value="1"/>
</dbReference>
<dbReference type="CDD" id="cd04861">
    <property type="entry name" value="LigD_Pol_like"/>
    <property type="match status" value="1"/>
</dbReference>
<name>A0AAW7R019_9GAMM</name>
<dbReference type="InterPro" id="IPR014145">
    <property type="entry name" value="LigD_pol_dom"/>
</dbReference>